<protein>
    <submittedName>
        <fullName evidence="2">Uncharacterized protein</fullName>
    </submittedName>
</protein>
<name>H2EDW2_9VIRU</name>
<keyword evidence="1" id="KW-1133">Transmembrane helix</keyword>
<feature type="transmembrane region" description="Helical" evidence="1">
    <location>
        <begin position="38"/>
        <end position="58"/>
    </location>
</feature>
<gene>
    <name evidence="2" type="ORF">mv_L380</name>
</gene>
<sequence>MTENLSKIFLTLIFLLFSILILPPIIFISQVSVLITTLIWYLPNVLLVLWIYIVTSFLNFPQKIVYFVPLLLIIILYIPLIFILTLIFIIIYILYAPIYYQLSDSITNTPIIIKQIYNDLYKLINLFWFANMNLELLLNNYKIYEQKFYSEPLIIKIIVTFTLFIIFLIINFGFFTLVGSLMYIPIVIRMSFEFIKTIVSSMAKNNIFSQLISILFLICAIIVTPIICMVLYICTLVYSFIGTIRSIKYAFFTNFIDFNIEHNTNDKIYSCCCYNLEFLENYILSVISYISKKTTQET</sequence>
<evidence type="ECO:0000256" key="1">
    <source>
        <dbReference type="SAM" id="Phobius"/>
    </source>
</evidence>
<feature type="transmembrane region" description="Helical" evidence="1">
    <location>
        <begin position="153"/>
        <end position="175"/>
    </location>
</feature>
<proteinExistence type="predicted"/>
<accession>H2EDW2</accession>
<evidence type="ECO:0000313" key="2">
    <source>
        <dbReference type="EMBL" id="AEX62585.1"/>
    </source>
</evidence>
<keyword evidence="1" id="KW-0812">Transmembrane</keyword>
<organism evidence="2">
    <name type="scientific">Moumouvirus sp. 'Monve'</name>
    <dbReference type="NCBI Taxonomy" id="1128131"/>
    <lineage>
        <taxon>Viruses</taxon>
        <taxon>Varidnaviria</taxon>
        <taxon>Bamfordvirae</taxon>
        <taxon>Nucleocytoviricota</taxon>
        <taxon>Megaviricetes</taxon>
        <taxon>Imitervirales</taxon>
        <taxon>Mimiviridae</taxon>
        <taxon>Megamimivirinae</taxon>
        <taxon>Moumouvirus</taxon>
    </lineage>
</organism>
<feature type="transmembrane region" description="Helical" evidence="1">
    <location>
        <begin position="70"/>
        <end position="100"/>
    </location>
</feature>
<feature type="transmembrane region" description="Helical" evidence="1">
    <location>
        <begin position="12"/>
        <end position="32"/>
    </location>
</feature>
<keyword evidence="1" id="KW-0472">Membrane</keyword>
<reference evidence="2" key="1">
    <citation type="submission" date="2011-10" db="EMBL/GenBank/DDBJ databases">
        <title>Provirophages and transpovirons: unique mobilome of giant viruses.</title>
        <authorList>
            <person name="Desnues C."/>
            <person name="LaScola B."/>
            <person name="Yutin N."/>
            <person name="Fournous G."/>
            <person name="Koonin E."/>
            <person name="Raoult D."/>
        </authorList>
    </citation>
    <scope>NUCLEOTIDE SEQUENCE</scope>
    <source>
        <strain evidence="2">Mv13-mv</strain>
    </source>
</reference>
<dbReference type="EMBL" id="JN885997">
    <property type="protein sequence ID" value="AEX62585.1"/>
    <property type="molecule type" value="Genomic_DNA"/>
</dbReference>
<feature type="transmembrane region" description="Helical" evidence="1">
    <location>
        <begin position="211"/>
        <end position="241"/>
    </location>
</feature>